<comment type="caution">
    <text evidence="6">The sequence shown here is derived from an EMBL/GenBank/DDBJ whole genome shotgun (WGS) entry which is preliminary data.</text>
</comment>
<dbReference type="Gene3D" id="3.40.50.300">
    <property type="entry name" value="P-loop containing nucleotide triphosphate hydrolases"/>
    <property type="match status" value="1"/>
</dbReference>
<keyword evidence="2" id="KW-0547">Nucleotide-binding</keyword>
<dbReference type="PANTHER" id="PTHR45772">
    <property type="entry name" value="CONSERVED COMPONENT OF ABC TRANSPORTER FOR NATURAL AMINO ACIDS-RELATED"/>
    <property type="match status" value="1"/>
</dbReference>
<reference evidence="6" key="1">
    <citation type="submission" date="2021-01" db="EMBL/GenBank/DDBJ databases">
        <title>Whole genome shotgun sequence of Rugosimonospora africana NBRC 104875.</title>
        <authorList>
            <person name="Komaki H."/>
            <person name="Tamura T."/>
        </authorList>
    </citation>
    <scope>NUCLEOTIDE SEQUENCE</scope>
    <source>
        <strain evidence="6">NBRC 104875</strain>
    </source>
</reference>
<keyword evidence="1" id="KW-0813">Transport</keyword>
<name>A0A8J3VPD8_9ACTN</name>
<dbReference type="InterPro" id="IPR051120">
    <property type="entry name" value="ABC_AA/LPS_Transport"/>
</dbReference>
<dbReference type="EMBL" id="BONZ01000020">
    <property type="protein sequence ID" value="GIH13990.1"/>
    <property type="molecule type" value="Genomic_DNA"/>
</dbReference>
<dbReference type="AlphaFoldDB" id="A0A8J3VPD8"/>
<keyword evidence="3 6" id="KW-0067">ATP-binding</keyword>
<dbReference type="InterPro" id="IPR003593">
    <property type="entry name" value="AAA+_ATPase"/>
</dbReference>
<evidence type="ECO:0000256" key="2">
    <source>
        <dbReference type="ARBA" id="ARBA00022741"/>
    </source>
</evidence>
<keyword evidence="7" id="KW-1185">Reference proteome</keyword>
<dbReference type="GO" id="GO:0016887">
    <property type="term" value="F:ATP hydrolysis activity"/>
    <property type="evidence" value="ECO:0007669"/>
    <property type="project" value="InterPro"/>
</dbReference>
<sequence>MTAPILAARGLSRRFGGLRATHSVDLDLYPGQILGVIGPNGAGKSTLINLLTGHLRPHAGTVLLDGHDVTGKRPWHIAQAGVARTFQIVKPFRGMTVADNVVVAGLYGARGPAGTTTGAPAGAVGGRRSGTGAARPRAGRRTLAAVRRDALETLERVGLADKAHLAPAELSVADARRLELAKALGLRPRVLLLDEVLAGLRPGEIGPALELIGSLRRDGLALLMVEHVMSAISAVCDQVLVLHQGEVLTTGEPTAVLSDQRVIAVYLGTRFNQSGSARRTPRGDSDPSSEQSGPAPLAEREEEPR</sequence>
<accession>A0A8J3VPD8</accession>
<dbReference type="GO" id="GO:0005524">
    <property type="term" value="F:ATP binding"/>
    <property type="evidence" value="ECO:0007669"/>
    <property type="project" value="UniProtKB-KW"/>
</dbReference>
<dbReference type="PANTHER" id="PTHR45772:SF9">
    <property type="entry name" value="CONSERVED COMPONENT OF ABC TRANSPORTER FOR NATURAL AMINO ACIDS"/>
    <property type="match status" value="1"/>
</dbReference>
<evidence type="ECO:0000313" key="7">
    <source>
        <dbReference type="Proteomes" id="UP000642748"/>
    </source>
</evidence>
<feature type="domain" description="ABC transporter" evidence="5">
    <location>
        <begin position="6"/>
        <end position="269"/>
    </location>
</feature>
<dbReference type="InterPro" id="IPR003439">
    <property type="entry name" value="ABC_transporter-like_ATP-bd"/>
</dbReference>
<dbReference type="GO" id="GO:0005886">
    <property type="term" value="C:plasma membrane"/>
    <property type="evidence" value="ECO:0007669"/>
    <property type="project" value="TreeGrafter"/>
</dbReference>
<feature type="region of interest" description="Disordered" evidence="4">
    <location>
        <begin position="274"/>
        <end position="305"/>
    </location>
</feature>
<dbReference type="InterPro" id="IPR027417">
    <property type="entry name" value="P-loop_NTPase"/>
</dbReference>
<feature type="region of interest" description="Disordered" evidence="4">
    <location>
        <begin position="116"/>
        <end position="137"/>
    </location>
</feature>
<evidence type="ECO:0000256" key="4">
    <source>
        <dbReference type="SAM" id="MobiDB-lite"/>
    </source>
</evidence>
<dbReference type="Pfam" id="PF00005">
    <property type="entry name" value="ABC_tran"/>
    <property type="match status" value="1"/>
</dbReference>
<dbReference type="SMART" id="SM00382">
    <property type="entry name" value="AAA"/>
    <property type="match status" value="1"/>
</dbReference>
<organism evidence="6 7">
    <name type="scientific">Rugosimonospora africana</name>
    <dbReference type="NCBI Taxonomy" id="556532"/>
    <lineage>
        <taxon>Bacteria</taxon>
        <taxon>Bacillati</taxon>
        <taxon>Actinomycetota</taxon>
        <taxon>Actinomycetes</taxon>
        <taxon>Micromonosporales</taxon>
        <taxon>Micromonosporaceae</taxon>
        <taxon>Rugosimonospora</taxon>
    </lineage>
</organism>
<gene>
    <name evidence="6" type="primary">livG_1</name>
    <name evidence="6" type="ORF">Raf01_21620</name>
</gene>
<dbReference type="CDD" id="cd03219">
    <property type="entry name" value="ABC_Mj1267_LivG_branched"/>
    <property type="match status" value="1"/>
</dbReference>
<evidence type="ECO:0000313" key="6">
    <source>
        <dbReference type="EMBL" id="GIH13990.1"/>
    </source>
</evidence>
<dbReference type="SUPFAM" id="SSF52540">
    <property type="entry name" value="P-loop containing nucleoside triphosphate hydrolases"/>
    <property type="match status" value="1"/>
</dbReference>
<dbReference type="RefSeq" id="WP_203917658.1">
    <property type="nucleotide sequence ID" value="NZ_BONZ01000020.1"/>
</dbReference>
<dbReference type="Proteomes" id="UP000642748">
    <property type="component" value="Unassembled WGS sequence"/>
</dbReference>
<evidence type="ECO:0000259" key="5">
    <source>
        <dbReference type="PROSITE" id="PS50893"/>
    </source>
</evidence>
<dbReference type="PROSITE" id="PS50893">
    <property type="entry name" value="ABC_TRANSPORTER_2"/>
    <property type="match status" value="1"/>
</dbReference>
<proteinExistence type="predicted"/>
<evidence type="ECO:0000256" key="3">
    <source>
        <dbReference type="ARBA" id="ARBA00022840"/>
    </source>
</evidence>
<evidence type="ECO:0000256" key="1">
    <source>
        <dbReference type="ARBA" id="ARBA00022448"/>
    </source>
</evidence>
<protein>
    <submittedName>
        <fullName evidence="6">ABC transporter ATP-binding protein</fullName>
    </submittedName>
</protein>